<protein>
    <submittedName>
        <fullName evidence="1">Uncharacterized protein</fullName>
    </submittedName>
</protein>
<dbReference type="OrthoDB" id="9906124at2"/>
<reference evidence="1 2" key="1">
    <citation type="submission" date="2019-03" db="EMBL/GenBank/DDBJ databases">
        <title>Genome sequence of Thiobacillaceae bacterium LSR1, a sulfur-oxidizing bacterium isolated from freshwater sediment.</title>
        <authorList>
            <person name="Li S."/>
        </authorList>
    </citation>
    <scope>NUCLEOTIDE SEQUENCE [LARGE SCALE GENOMIC DNA]</scope>
    <source>
        <strain evidence="1 2">LSR1</strain>
    </source>
</reference>
<dbReference type="Proteomes" id="UP000295443">
    <property type="component" value="Unassembled WGS sequence"/>
</dbReference>
<accession>A0A4R1BE13</accession>
<organism evidence="1 2">
    <name type="scientific">Parasulfuritortus cantonensis</name>
    <dbReference type="NCBI Taxonomy" id="2528202"/>
    <lineage>
        <taxon>Bacteria</taxon>
        <taxon>Pseudomonadati</taxon>
        <taxon>Pseudomonadota</taxon>
        <taxon>Betaproteobacteria</taxon>
        <taxon>Nitrosomonadales</taxon>
        <taxon>Thiobacillaceae</taxon>
        <taxon>Parasulfuritortus</taxon>
    </lineage>
</organism>
<name>A0A4R1BE13_9PROT</name>
<comment type="caution">
    <text evidence="1">The sequence shown here is derived from an EMBL/GenBank/DDBJ whole genome shotgun (WGS) entry which is preliminary data.</text>
</comment>
<dbReference type="RefSeq" id="WP_131446388.1">
    <property type="nucleotide sequence ID" value="NZ_SJZB01000029.1"/>
</dbReference>
<dbReference type="AlphaFoldDB" id="A0A4R1BE13"/>
<keyword evidence="2" id="KW-1185">Reference proteome</keyword>
<sequence>MSSKLKAAYALIWKFKEGRFAAGSEMTAAQVDLLRLLHADLFPGEEISEDDWGALVSRIAKADTDWNHQTMMVTDAVYSLREAGKHKEAEARKQAFLDACPSAWYRGIVKSL</sequence>
<proteinExistence type="predicted"/>
<gene>
    <name evidence="1" type="ORF">EZJ19_07990</name>
</gene>
<evidence type="ECO:0000313" key="2">
    <source>
        <dbReference type="Proteomes" id="UP000295443"/>
    </source>
</evidence>
<dbReference type="EMBL" id="SJZB01000029">
    <property type="protein sequence ID" value="TCJ15238.1"/>
    <property type="molecule type" value="Genomic_DNA"/>
</dbReference>
<evidence type="ECO:0000313" key="1">
    <source>
        <dbReference type="EMBL" id="TCJ15238.1"/>
    </source>
</evidence>